<name>A0ABD0L857_9CAEN</name>
<gene>
    <name evidence="2" type="ORF">BaRGS_00013230</name>
</gene>
<organism evidence="2 3">
    <name type="scientific">Batillaria attramentaria</name>
    <dbReference type="NCBI Taxonomy" id="370345"/>
    <lineage>
        <taxon>Eukaryota</taxon>
        <taxon>Metazoa</taxon>
        <taxon>Spiralia</taxon>
        <taxon>Lophotrochozoa</taxon>
        <taxon>Mollusca</taxon>
        <taxon>Gastropoda</taxon>
        <taxon>Caenogastropoda</taxon>
        <taxon>Sorbeoconcha</taxon>
        <taxon>Cerithioidea</taxon>
        <taxon>Batillariidae</taxon>
        <taxon>Batillaria</taxon>
    </lineage>
</organism>
<evidence type="ECO:0000313" key="3">
    <source>
        <dbReference type="Proteomes" id="UP001519460"/>
    </source>
</evidence>
<evidence type="ECO:0008006" key="4">
    <source>
        <dbReference type="Google" id="ProtNLM"/>
    </source>
</evidence>
<sequence length="144" mass="15777">MSTWVVLGQSLSVVMLVSGSLTSFPRVISKDFKGDISQLKPGRAADYYGRALTVSLSFYQLSGLPRLPARLTTPELRPKYAVMFASGMKTDILFVCITTHHHVHTAGCRVSSVRVKFSETAGNAVIIISGRSHTVDIVFTDWSE</sequence>
<evidence type="ECO:0000313" key="2">
    <source>
        <dbReference type="EMBL" id="KAK7495532.1"/>
    </source>
</evidence>
<dbReference type="AlphaFoldDB" id="A0ABD0L857"/>
<protein>
    <recommendedName>
        <fullName evidence="4">Secreted protein</fullName>
    </recommendedName>
</protein>
<feature type="signal peptide" evidence="1">
    <location>
        <begin position="1"/>
        <end position="19"/>
    </location>
</feature>
<dbReference type="Proteomes" id="UP001519460">
    <property type="component" value="Unassembled WGS sequence"/>
</dbReference>
<comment type="caution">
    <text evidence="2">The sequence shown here is derived from an EMBL/GenBank/DDBJ whole genome shotgun (WGS) entry which is preliminary data.</text>
</comment>
<dbReference type="EMBL" id="JACVVK020000074">
    <property type="protein sequence ID" value="KAK7495532.1"/>
    <property type="molecule type" value="Genomic_DNA"/>
</dbReference>
<reference evidence="2 3" key="1">
    <citation type="journal article" date="2023" name="Sci. Data">
        <title>Genome assembly of the Korean intertidal mud-creeper Batillaria attramentaria.</title>
        <authorList>
            <person name="Patra A.K."/>
            <person name="Ho P.T."/>
            <person name="Jun S."/>
            <person name="Lee S.J."/>
            <person name="Kim Y."/>
            <person name="Won Y.J."/>
        </authorList>
    </citation>
    <scope>NUCLEOTIDE SEQUENCE [LARGE SCALE GENOMIC DNA]</scope>
    <source>
        <strain evidence="2">Wonlab-2016</strain>
    </source>
</reference>
<feature type="chain" id="PRO_5044852846" description="Secreted protein" evidence="1">
    <location>
        <begin position="20"/>
        <end position="144"/>
    </location>
</feature>
<accession>A0ABD0L857</accession>
<keyword evidence="3" id="KW-1185">Reference proteome</keyword>
<proteinExistence type="predicted"/>
<keyword evidence="1" id="KW-0732">Signal</keyword>
<evidence type="ECO:0000256" key="1">
    <source>
        <dbReference type="SAM" id="SignalP"/>
    </source>
</evidence>